<evidence type="ECO:0000256" key="6">
    <source>
        <dbReference type="ARBA" id="ARBA00022759"/>
    </source>
</evidence>
<dbReference type="FunFam" id="3.10.10.10:FF:000007">
    <property type="entry name" value="Retrovirus-related Pol polyprotein from transposon 17.6-like Protein"/>
    <property type="match status" value="1"/>
</dbReference>
<dbReference type="CDD" id="cd00303">
    <property type="entry name" value="retropepsin_like"/>
    <property type="match status" value="1"/>
</dbReference>
<dbReference type="GO" id="GO:0003676">
    <property type="term" value="F:nucleic acid binding"/>
    <property type="evidence" value="ECO:0007669"/>
    <property type="project" value="InterPro"/>
</dbReference>
<dbReference type="STRING" id="670386.D3BR94"/>
<dbReference type="Gene3D" id="3.30.70.270">
    <property type="match status" value="2"/>
</dbReference>
<feature type="domain" description="CCHC-type" evidence="10">
    <location>
        <begin position="219"/>
        <end position="233"/>
    </location>
</feature>
<dbReference type="InterPro" id="IPR021109">
    <property type="entry name" value="Peptidase_aspartic_dom_sf"/>
</dbReference>
<dbReference type="SMART" id="SM00343">
    <property type="entry name" value="ZnF_C2HC"/>
    <property type="match status" value="1"/>
</dbReference>
<keyword evidence="9" id="KW-0863">Zinc-finger</keyword>
<dbReference type="Pfam" id="PF17917">
    <property type="entry name" value="RT_RNaseH"/>
    <property type="match status" value="1"/>
</dbReference>
<evidence type="ECO:0000256" key="4">
    <source>
        <dbReference type="ARBA" id="ARBA00022695"/>
    </source>
</evidence>
<dbReference type="Pfam" id="PF00078">
    <property type="entry name" value="RVT_1"/>
    <property type="match status" value="2"/>
</dbReference>
<evidence type="ECO:0000256" key="7">
    <source>
        <dbReference type="ARBA" id="ARBA00022801"/>
    </source>
</evidence>
<proteinExistence type="predicted"/>
<keyword evidence="13" id="KW-1185">Reference proteome</keyword>
<dbReference type="GO" id="GO:0008233">
    <property type="term" value="F:peptidase activity"/>
    <property type="evidence" value="ECO:0007669"/>
    <property type="project" value="UniProtKB-KW"/>
</dbReference>
<sequence length="904" mass="101413">MSCAGDDVAAVMKELEKVFGDMYGSYLDRLKMLRMTAAPTFRCHVQNVKALASKLPDVSARELLAAFYETLDDQAFKEKVINTLPKTIDKAIENAVELLQAGTVYLHMYNPVYTSMQETSIPVSNGSTVAGLMSPYKIPNSTQFEAMEPQTVFRSMRMTDLDTTPIPLSQSFYTAQPSKIPVPSQMKKKEETPTMAMEVKKRFDRKSGKPSQAKPRGSCFKCGQPGHFRKDCPLNNNDALVLDVVSTGNSTNGGQEPGLPPLPSHGNGSLVAMIQLNGRLTRCLIDTGAGVSIVSQELIDLVGAKVEPVMVRINSANLTRLHIVGKAVLNCVLSPREKYSLHVYVSSNLMYRSIIGRKDLATWKAKLDLCSNTLTTRRSVLTLYIDMPIPYAKQSDGVREVLSTDEPTAVKSVWKEADPFAEVLHSKIDCCVIESTVPKKDPHRERKCFSFGDKSDNEKMHEFMLEYLERGKYESLFVNKLEQPGKITGMECSIDLVKDGEKLLVSQQPYRTGIKEKKIIDEAVDDMLKKGIISESNSSYASPVVLIPKPDGEVRFCVNYKKLNNLTRPLVYPFPHVDDIYSALQHASVFSILDCAAGYHQIPVREEDRWLTAFTTHRGVYEFNVMPFGLKNAPALFQKDDIIIFSNDVESHITHLDKILQILFKNNVQLNRKKSKFFRTSVKFLGHIINNGSISIDPDRINSIINLPQPTNVNQLQKLLGILNYNRKFIINFASIAAPLHRLLNKDTRWEWSEECKNAVKTIVDRMKDSGILKIPDLNKEFVLETDASGVGIGGALFQNGMLVSAYSRKLTAAEKNYHSGELECLSLVDSVKHFRHILGSAFFTAVTDNQALKVLNDKSPKNARILRWSMFLQGFNYVIRYRAGKHNDFADGLSRLPVDRDEL</sequence>
<keyword evidence="6" id="KW-0255">Endonuclease</keyword>
<dbReference type="InterPro" id="IPR043128">
    <property type="entry name" value="Rev_trsase/Diguanyl_cyclase"/>
</dbReference>
<keyword evidence="2" id="KW-0645">Protease</keyword>
<organism evidence="12 13">
    <name type="scientific">Heterostelium pallidum (strain ATCC 26659 / Pp 5 / PN500)</name>
    <name type="common">Cellular slime mold</name>
    <name type="synonym">Polysphondylium pallidum</name>
    <dbReference type="NCBI Taxonomy" id="670386"/>
    <lineage>
        <taxon>Eukaryota</taxon>
        <taxon>Amoebozoa</taxon>
        <taxon>Evosea</taxon>
        <taxon>Eumycetozoa</taxon>
        <taxon>Dictyostelia</taxon>
        <taxon>Acytosteliales</taxon>
        <taxon>Acytosteliaceae</taxon>
        <taxon>Heterostelium</taxon>
    </lineage>
</organism>
<keyword evidence="9" id="KW-0862">Zinc</keyword>
<dbReference type="EMBL" id="ADBJ01000050">
    <property type="protein sequence ID" value="EFA75926.1"/>
    <property type="molecule type" value="Genomic_DNA"/>
</dbReference>
<dbReference type="InterPro" id="IPR001878">
    <property type="entry name" value="Znf_CCHC"/>
</dbReference>
<keyword evidence="5" id="KW-0540">Nuclease</keyword>
<dbReference type="PROSITE" id="PS50158">
    <property type="entry name" value="ZF_CCHC"/>
    <property type="match status" value="1"/>
</dbReference>
<dbReference type="GO" id="GO:0006508">
    <property type="term" value="P:proteolysis"/>
    <property type="evidence" value="ECO:0007669"/>
    <property type="project" value="UniProtKB-KW"/>
</dbReference>
<evidence type="ECO:0000256" key="3">
    <source>
        <dbReference type="ARBA" id="ARBA00022679"/>
    </source>
</evidence>
<dbReference type="Pfam" id="PF00098">
    <property type="entry name" value="zf-CCHC"/>
    <property type="match status" value="1"/>
</dbReference>
<dbReference type="GO" id="GO:0008270">
    <property type="term" value="F:zinc ion binding"/>
    <property type="evidence" value="ECO:0007669"/>
    <property type="project" value="UniProtKB-KW"/>
</dbReference>
<dbReference type="Gene3D" id="4.10.60.10">
    <property type="entry name" value="Zinc finger, CCHC-type"/>
    <property type="match status" value="1"/>
</dbReference>
<dbReference type="Pfam" id="PF00077">
    <property type="entry name" value="RVP"/>
    <property type="match status" value="1"/>
</dbReference>
<dbReference type="InterPro" id="IPR041373">
    <property type="entry name" value="RT_RNaseH"/>
</dbReference>
<dbReference type="SUPFAM" id="SSF50630">
    <property type="entry name" value="Acid proteases"/>
    <property type="match status" value="1"/>
</dbReference>
<keyword evidence="4" id="KW-0548">Nucleotidyltransferase</keyword>
<evidence type="ECO:0000256" key="2">
    <source>
        <dbReference type="ARBA" id="ARBA00022670"/>
    </source>
</evidence>
<dbReference type="CDD" id="cd09274">
    <property type="entry name" value="RNase_HI_RT_Ty3"/>
    <property type="match status" value="1"/>
</dbReference>
<evidence type="ECO:0000313" key="12">
    <source>
        <dbReference type="EMBL" id="EFA75926.1"/>
    </source>
</evidence>
<dbReference type="InterPro" id="IPR043502">
    <property type="entry name" value="DNA/RNA_pol_sf"/>
</dbReference>
<dbReference type="Gene3D" id="3.10.10.10">
    <property type="entry name" value="HIV Type 1 Reverse Transcriptase, subunit A, domain 1"/>
    <property type="match status" value="1"/>
</dbReference>
<dbReference type="InterPro" id="IPR036875">
    <property type="entry name" value="Znf_CCHC_sf"/>
</dbReference>
<dbReference type="CDD" id="cd01647">
    <property type="entry name" value="RT_LTR"/>
    <property type="match status" value="1"/>
</dbReference>
<gene>
    <name evidence="12" type="ORF">PPL_10499</name>
</gene>
<dbReference type="Proteomes" id="UP000001396">
    <property type="component" value="Unassembled WGS sequence"/>
</dbReference>
<dbReference type="PANTHER" id="PTHR37984:SF5">
    <property type="entry name" value="PROTEIN NYNRIN-LIKE"/>
    <property type="match status" value="1"/>
</dbReference>
<dbReference type="GO" id="GO:0004519">
    <property type="term" value="F:endonuclease activity"/>
    <property type="evidence" value="ECO:0007669"/>
    <property type="project" value="UniProtKB-KW"/>
</dbReference>
<dbReference type="Gene3D" id="2.40.70.10">
    <property type="entry name" value="Acid Proteases"/>
    <property type="match status" value="1"/>
</dbReference>
<evidence type="ECO:0000259" key="10">
    <source>
        <dbReference type="PROSITE" id="PS50158"/>
    </source>
</evidence>
<dbReference type="SUPFAM" id="SSF56672">
    <property type="entry name" value="DNA/RNA polymerases"/>
    <property type="match status" value="1"/>
</dbReference>
<dbReference type="GO" id="GO:0003964">
    <property type="term" value="F:RNA-directed DNA polymerase activity"/>
    <property type="evidence" value="ECO:0007669"/>
    <property type="project" value="UniProtKB-KW"/>
</dbReference>
<protein>
    <recommendedName>
        <fullName evidence="1">RNA-directed DNA polymerase</fullName>
        <ecNumber evidence="1">2.7.7.49</ecNumber>
    </recommendedName>
</protein>
<keyword evidence="3" id="KW-0808">Transferase</keyword>
<evidence type="ECO:0000256" key="8">
    <source>
        <dbReference type="ARBA" id="ARBA00022918"/>
    </source>
</evidence>
<dbReference type="FunFam" id="3.30.70.270:FF:000003">
    <property type="entry name" value="Transposon Ty3-G Gag-Pol polyprotein"/>
    <property type="match status" value="1"/>
</dbReference>
<dbReference type="AlphaFoldDB" id="D3BR94"/>
<keyword evidence="8" id="KW-0695">RNA-directed DNA polymerase</keyword>
<dbReference type="InParanoid" id="D3BR94"/>
<dbReference type="InterPro" id="IPR018061">
    <property type="entry name" value="Retropepsins"/>
</dbReference>
<dbReference type="InterPro" id="IPR000477">
    <property type="entry name" value="RT_dom"/>
</dbReference>
<feature type="domain" description="Reverse transcriptase" evidence="11">
    <location>
        <begin position="528"/>
        <end position="689"/>
    </location>
</feature>
<keyword evidence="7" id="KW-0378">Hydrolase</keyword>
<reference evidence="12 13" key="1">
    <citation type="journal article" date="2011" name="Genome Res.">
        <title>Phylogeny-wide analysis of social amoeba genomes highlights ancient origins for complex intercellular communication.</title>
        <authorList>
            <person name="Heidel A.J."/>
            <person name="Lawal H.M."/>
            <person name="Felder M."/>
            <person name="Schilde C."/>
            <person name="Helps N.R."/>
            <person name="Tunggal B."/>
            <person name="Rivero F."/>
            <person name="John U."/>
            <person name="Schleicher M."/>
            <person name="Eichinger L."/>
            <person name="Platzer M."/>
            <person name="Noegel A.A."/>
            <person name="Schaap P."/>
            <person name="Gloeckner G."/>
        </authorList>
    </citation>
    <scope>NUCLEOTIDE SEQUENCE [LARGE SCALE GENOMIC DNA]</scope>
    <source>
        <strain evidence="13">ATCC 26659 / Pp 5 / PN500</strain>
    </source>
</reference>
<evidence type="ECO:0000256" key="1">
    <source>
        <dbReference type="ARBA" id="ARBA00012493"/>
    </source>
</evidence>
<dbReference type="SUPFAM" id="SSF57756">
    <property type="entry name" value="Retrovirus zinc finger-like domains"/>
    <property type="match status" value="1"/>
</dbReference>
<dbReference type="PROSITE" id="PS50878">
    <property type="entry name" value="RT_POL"/>
    <property type="match status" value="1"/>
</dbReference>
<evidence type="ECO:0000259" key="11">
    <source>
        <dbReference type="PROSITE" id="PS50878"/>
    </source>
</evidence>
<comment type="caution">
    <text evidence="12">The sequence shown here is derived from an EMBL/GenBank/DDBJ whole genome shotgun (WGS) entry which is preliminary data.</text>
</comment>
<evidence type="ECO:0000256" key="9">
    <source>
        <dbReference type="PROSITE-ProRule" id="PRU00047"/>
    </source>
</evidence>
<dbReference type="RefSeq" id="XP_020428060.1">
    <property type="nucleotide sequence ID" value="XM_020581273.1"/>
</dbReference>
<dbReference type="EC" id="2.7.7.49" evidence="1"/>
<dbReference type="InterPro" id="IPR050951">
    <property type="entry name" value="Retrovirus_Pol_polyprotein"/>
</dbReference>
<evidence type="ECO:0000313" key="13">
    <source>
        <dbReference type="Proteomes" id="UP000001396"/>
    </source>
</evidence>
<keyword evidence="9" id="KW-0479">Metal-binding</keyword>
<name>D3BR94_HETP5</name>
<dbReference type="GeneID" id="31365968"/>
<dbReference type="FunFam" id="3.30.70.270:FF:000020">
    <property type="entry name" value="Transposon Tf2-6 polyprotein-like Protein"/>
    <property type="match status" value="1"/>
</dbReference>
<dbReference type="PANTHER" id="PTHR37984">
    <property type="entry name" value="PROTEIN CBG26694"/>
    <property type="match status" value="1"/>
</dbReference>
<evidence type="ECO:0000256" key="5">
    <source>
        <dbReference type="ARBA" id="ARBA00022722"/>
    </source>
</evidence>
<accession>D3BR94</accession>